<accession>A0A1L8CVG3</accession>
<dbReference type="Pfam" id="PF13180">
    <property type="entry name" value="PDZ_2"/>
    <property type="match status" value="1"/>
</dbReference>
<evidence type="ECO:0000256" key="2">
    <source>
        <dbReference type="ARBA" id="ARBA00022801"/>
    </source>
</evidence>
<keyword evidence="1 5" id="KW-0645">Protease</keyword>
<sequence length="376" mass="40001">MYQYRMDEPPRHRPSWFTLIVVAVIAGLIGSMAGIYAYPKLFPTEKAKVEYSLPQTPEVKSGENIYSPVVAVAKKVSPAVVGISNIAPGGFFGMGGLEEKGSGSGFIISPDGYIVTNNHVVEGAYELYVSLADGRQLKAKIVGTDPRADLAVIKINAKNLPVATLGHSSTLQVGELAIAIGNPLGKEFARSVTVGVISALNRTLTYETGEKSLRLIQTDAAINPGNSGGPLCNAKGEVVGINSAKISLSGFEGMGFAIPIDEAKPIIEQLINKGYVTRPWLGIAGAEISEQEAQYYDLPQGIYIEGVVGGGPAAKAGIRAKDIITAINGKKITTMAELTDELFKYKPGQKIKVEVYRLSEGKKYTLEVTLGEKPSE</sequence>
<dbReference type="OrthoDB" id="9758917at2"/>
<keyword evidence="3" id="KW-1133">Transmembrane helix</keyword>
<dbReference type="AlphaFoldDB" id="A0A1L8CVG3"/>
<keyword evidence="3" id="KW-0812">Transmembrane</keyword>
<keyword evidence="3" id="KW-0472">Membrane</keyword>
<dbReference type="InterPro" id="IPR001940">
    <property type="entry name" value="Peptidase_S1C"/>
</dbReference>
<dbReference type="InterPro" id="IPR001478">
    <property type="entry name" value="PDZ"/>
</dbReference>
<feature type="transmembrane region" description="Helical" evidence="3">
    <location>
        <begin position="16"/>
        <end position="38"/>
    </location>
</feature>
<dbReference type="RefSeq" id="WP_075859400.1">
    <property type="nucleotide sequence ID" value="NZ_BDJK01000023.1"/>
</dbReference>
<dbReference type="SUPFAM" id="SSF50156">
    <property type="entry name" value="PDZ domain-like"/>
    <property type="match status" value="1"/>
</dbReference>
<dbReference type="Pfam" id="PF13365">
    <property type="entry name" value="Trypsin_2"/>
    <property type="match status" value="1"/>
</dbReference>
<gene>
    <name evidence="5" type="ORF">cpu_14550</name>
</gene>
<dbReference type="PANTHER" id="PTHR43343:SF3">
    <property type="entry name" value="PROTEASE DO-LIKE 8, CHLOROPLASTIC"/>
    <property type="match status" value="1"/>
</dbReference>
<dbReference type="PRINTS" id="PR00834">
    <property type="entry name" value="PROTEASES2C"/>
</dbReference>
<evidence type="ECO:0000259" key="4">
    <source>
        <dbReference type="PROSITE" id="PS50106"/>
    </source>
</evidence>
<dbReference type="InterPro" id="IPR009003">
    <property type="entry name" value="Peptidase_S1_PA"/>
</dbReference>
<dbReference type="Proteomes" id="UP000187485">
    <property type="component" value="Unassembled WGS sequence"/>
</dbReference>
<name>A0A1L8CVG3_9THEO</name>
<dbReference type="SUPFAM" id="SSF50494">
    <property type="entry name" value="Trypsin-like serine proteases"/>
    <property type="match status" value="1"/>
</dbReference>
<protein>
    <submittedName>
        <fullName evidence="5">Serine protease Do</fullName>
    </submittedName>
</protein>
<keyword evidence="2" id="KW-0378">Hydrolase</keyword>
<dbReference type="PROSITE" id="PS50106">
    <property type="entry name" value="PDZ"/>
    <property type="match status" value="1"/>
</dbReference>
<evidence type="ECO:0000256" key="3">
    <source>
        <dbReference type="SAM" id="Phobius"/>
    </source>
</evidence>
<dbReference type="PANTHER" id="PTHR43343">
    <property type="entry name" value="PEPTIDASE S12"/>
    <property type="match status" value="1"/>
</dbReference>
<keyword evidence="6" id="KW-1185">Reference proteome</keyword>
<comment type="caution">
    <text evidence="5">The sequence shown here is derived from an EMBL/GenBank/DDBJ whole genome shotgun (WGS) entry which is preliminary data.</text>
</comment>
<dbReference type="GO" id="GO:0004252">
    <property type="term" value="F:serine-type endopeptidase activity"/>
    <property type="evidence" value="ECO:0007669"/>
    <property type="project" value="InterPro"/>
</dbReference>
<evidence type="ECO:0000313" key="5">
    <source>
        <dbReference type="EMBL" id="GAV22945.1"/>
    </source>
</evidence>
<dbReference type="Gene3D" id="2.40.10.120">
    <property type="match status" value="1"/>
</dbReference>
<reference evidence="6" key="1">
    <citation type="submission" date="2016-12" db="EMBL/GenBank/DDBJ databases">
        <title>Draft Genome Sequences od Carboxydothermus pertinax and islandicus, Hydrogenogenic Carboxydotrophic Bacteria.</title>
        <authorList>
            <person name="Fukuyama Y."/>
            <person name="Ohmae K."/>
            <person name="Yoneda Y."/>
            <person name="Yoshida T."/>
            <person name="Sako Y."/>
        </authorList>
    </citation>
    <scope>NUCLEOTIDE SEQUENCE [LARGE SCALE GENOMIC DNA]</scope>
    <source>
        <strain evidence="6">Ug1</strain>
    </source>
</reference>
<organism evidence="5 6">
    <name type="scientific">Carboxydothermus pertinax</name>
    <dbReference type="NCBI Taxonomy" id="870242"/>
    <lineage>
        <taxon>Bacteria</taxon>
        <taxon>Bacillati</taxon>
        <taxon>Bacillota</taxon>
        <taxon>Clostridia</taxon>
        <taxon>Thermoanaerobacterales</taxon>
        <taxon>Thermoanaerobacteraceae</taxon>
        <taxon>Carboxydothermus</taxon>
    </lineage>
</organism>
<dbReference type="SMART" id="SM00228">
    <property type="entry name" value="PDZ"/>
    <property type="match status" value="1"/>
</dbReference>
<dbReference type="GO" id="GO:0006508">
    <property type="term" value="P:proteolysis"/>
    <property type="evidence" value="ECO:0007669"/>
    <property type="project" value="UniProtKB-KW"/>
</dbReference>
<feature type="domain" description="PDZ" evidence="4">
    <location>
        <begin position="282"/>
        <end position="335"/>
    </location>
</feature>
<dbReference type="STRING" id="870242.cpu_14550"/>
<dbReference type="Gene3D" id="2.30.42.10">
    <property type="match status" value="1"/>
</dbReference>
<dbReference type="EMBL" id="BDJK01000023">
    <property type="protein sequence ID" value="GAV22945.1"/>
    <property type="molecule type" value="Genomic_DNA"/>
</dbReference>
<dbReference type="InterPro" id="IPR051201">
    <property type="entry name" value="Chloro_Bact_Ser_Proteases"/>
</dbReference>
<evidence type="ECO:0000256" key="1">
    <source>
        <dbReference type="ARBA" id="ARBA00022670"/>
    </source>
</evidence>
<evidence type="ECO:0000313" key="6">
    <source>
        <dbReference type="Proteomes" id="UP000187485"/>
    </source>
</evidence>
<proteinExistence type="predicted"/>
<dbReference type="InterPro" id="IPR036034">
    <property type="entry name" value="PDZ_sf"/>
</dbReference>